<dbReference type="PANTHER" id="PTHR40278:SF1">
    <property type="entry name" value="DNA UTILIZATION PROTEIN HOFN"/>
    <property type="match status" value="1"/>
</dbReference>
<keyword evidence="3" id="KW-1185">Reference proteome</keyword>
<dbReference type="InterPro" id="IPR007813">
    <property type="entry name" value="PilN"/>
</dbReference>
<feature type="transmembrane region" description="Helical" evidence="1">
    <location>
        <begin position="36"/>
        <end position="54"/>
    </location>
</feature>
<dbReference type="PANTHER" id="PTHR40278">
    <property type="entry name" value="DNA UTILIZATION PROTEIN HOFN"/>
    <property type="match status" value="1"/>
</dbReference>
<gene>
    <name evidence="2" type="ORF">FDF74_04925</name>
</gene>
<evidence type="ECO:0000313" key="3">
    <source>
        <dbReference type="Proteomes" id="UP000473885"/>
    </source>
</evidence>
<organism evidence="2 3">
    <name type="scientific">Clostridium niameyense</name>
    <dbReference type="NCBI Taxonomy" id="1622073"/>
    <lineage>
        <taxon>Bacteria</taxon>
        <taxon>Bacillati</taxon>
        <taxon>Bacillota</taxon>
        <taxon>Clostridia</taxon>
        <taxon>Eubacteriales</taxon>
        <taxon>Clostridiaceae</taxon>
        <taxon>Clostridium</taxon>
    </lineage>
</organism>
<dbReference type="Proteomes" id="UP000473885">
    <property type="component" value="Unassembled WGS sequence"/>
</dbReference>
<evidence type="ECO:0000256" key="1">
    <source>
        <dbReference type="SAM" id="Phobius"/>
    </source>
</evidence>
<keyword evidence="1" id="KW-0812">Transmembrane</keyword>
<dbReference type="RefSeq" id="WP_163248813.1">
    <property type="nucleotide sequence ID" value="NZ_SXDP01000002.1"/>
</dbReference>
<evidence type="ECO:0000313" key="2">
    <source>
        <dbReference type="EMBL" id="NEZ46558.1"/>
    </source>
</evidence>
<accession>A0A6M0RBJ5</accession>
<keyword evidence="1" id="KW-1133">Transmembrane helix</keyword>
<name>A0A6M0RBJ5_9CLOT</name>
<proteinExistence type="predicted"/>
<protein>
    <submittedName>
        <fullName evidence="2">PilN domain-containing protein</fullName>
    </submittedName>
</protein>
<dbReference type="InterPro" id="IPR052534">
    <property type="entry name" value="Extracell_DNA_Util/SecSys_Comp"/>
</dbReference>
<dbReference type="Pfam" id="PF05137">
    <property type="entry name" value="PilN"/>
    <property type="match status" value="1"/>
</dbReference>
<dbReference type="AlphaFoldDB" id="A0A6M0RBJ5"/>
<sequence length="205" mass="23420">MSDLKFILNKNNKSQDFNFFKNYIGKEKQEKRNTNVIISSISILILIFIGSYFLNFIHIKNLENEIGNLEKFVNSPASKLKISTMETLEKKEKILDEYYASVKKINTNVEKRDIVNSKLLEQISKVVPGNVSFKLTSISSDGIQIQGVSENRQSIAEIQHNLKALNFIEDVQVSNINENLDENTSKNYSFSLKCTLKDVDDDEGN</sequence>
<dbReference type="EMBL" id="SXDP01000002">
    <property type="protein sequence ID" value="NEZ46558.1"/>
    <property type="molecule type" value="Genomic_DNA"/>
</dbReference>
<reference evidence="2 3" key="1">
    <citation type="submission" date="2019-04" db="EMBL/GenBank/DDBJ databases">
        <title>Genome sequencing of Clostridium botulinum Groups I-IV and Clostridium butyricum.</title>
        <authorList>
            <person name="Brunt J."/>
            <person name="Van Vliet A.H.M."/>
            <person name="Stringer S.C."/>
            <person name="Carter A.T."/>
            <person name="Peck M.W."/>
        </authorList>
    </citation>
    <scope>NUCLEOTIDE SEQUENCE [LARGE SCALE GENOMIC DNA]</scope>
    <source>
        <strain evidence="2 3">IFR 18/094</strain>
    </source>
</reference>
<keyword evidence="1" id="KW-0472">Membrane</keyword>
<comment type="caution">
    <text evidence="2">The sequence shown here is derived from an EMBL/GenBank/DDBJ whole genome shotgun (WGS) entry which is preliminary data.</text>
</comment>